<dbReference type="EMBL" id="JAXCLX010000001">
    <property type="protein sequence ID" value="MDY0871440.1"/>
    <property type="molecule type" value="Genomic_DNA"/>
</dbReference>
<dbReference type="RefSeq" id="WP_320499869.1">
    <property type="nucleotide sequence ID" value="NZ_JAXCLX010000001.1"/>
</dbReference>
<proteinExistence type="inferred from homology"/>
<dbReference type="NCBIfam" id="NF001802">
    <property type="entry name" value="PRK00521.2-5"/>
    <property type="match status" value="1"/>
</dbReference>
<keyword evidence="2" id="KW-0963">Cytoplasm</keyword>
<protein>
    <recommendedName>
        <fullName evidence="2">Ribosome-binding factor A</fullName>
    </recommendedName>
</protein>
<name>A0ABU5DVV6_9PROT</name>
<dbReference type="Gene3D" id="3.30.300.20">
    <property type="match status" value="1"/>
</dbReference>
<comment type="subcellular location">
    <subcellularLocation>
        <location evidence="2">Cytoplasm</location>
    </subcellularLocation>
</comment>
<comment type="function">
    <text evidence="2">One of several proteins that assist in the late maturation steps of the functional core of the 30S ribosomal subunit. Associates with free 30S ribosomal subunits (but not with 30S subunits that are part of 70S ribosomes or polysomes). Required for efficient processing of 16S rRNA. May interact with the 5'-terminal helix region of 16S rRNA.</text>
</comment>
<gene>
    <name evidence="2 3" type="primary">rbfA</name>
    <name evidence="3" type="ORF">SMD31_05885</name>
</gene>
<dbReference type="NCBIfam" id="TIGR00082">
    <property type="entry name" value="rbfA"/>
    <property type="match status" value="1"/>
</dbReference>
<dbReference type="InterPro" id="IPR020053">
    <property type="entry name" value="Ribosome-bd_factorA_CS"/>
</dbReference>
<dbReference type="PANTHER" id="PTHR33515">
    <property type="entry name" value="RIBOSOME-BINDING FACTOR A, CHLOROPLASTIC-RELATED"/>
    <property type="match status" value="1"/>
</dbReference>
<reference evidence="3 4" key="1">
    <citation type="journal article" date="2013" name="Antonie Van Leeuwenhoek">
        <title>Dongia rigui sp. nov., isolated from freshwater of a large wetland in Korea.</title>
        <authorList>
            <person name="Baik K.S."/>
            <person name="Hwang Y.M."/>
            <person name="Choi J.S."/>
            <person name="Kwon J."/>
            <person name="Seong C.N."/>
        </authorList>
    </citation>
    <scope>NUCLEOTIDE SEQUENCE [LARGE SCALE GENOMIC DNA]</scope>
    <source>
        <strain evidence="3 4">04SU4-P</strain>
    </source>
</reference>
<evidence type="ECO:0000256" key="1">
    <source>
        <dbReference type="ARBA" id="ARBA00022517"/>
    </source>
</evidence>
<evidence type="ECO:0000256" key="2">
    <source>
        <dbReference type="HAMAP-Rule" id="MF_00003"/>
    </source>
</evidence>
<dbReference type="InterPro" id="IPR015946">
    <property type="entry name" value="KH_dom-like_a/b"/>
</dbReference>
<comment type="similarity">
    <text evidence="2">Belongs to the RbfA family.</text>
</comment>
<dbReference type="InterPro" id="IPR000238">
    <property type="entry name" value="RbfA"/>
</dbReference>
<dbReference type="Proteomes" id="UP001271769">
    <property type="component" value="Unassembled WGS sequence"/>
</dbReference>
<evidence type="ECO:0000313" key="3">
    <source>
        <dbReference type="EMBL" id="MDY0871440.1"/>
    </source>
</evidence>
<dbReference type="SUPFAM" id="SSF89919">
    <property type="entry name" value="Ribosome-binding factor A, RbfA"/>
    <property type="match status" value="1"/>
</dbReference>
<evidence type="ECO:0000313" key="4">
    <source>
        <dbReference type="Proteomes" id="UP001271769"/>
    </source>
</evidence>
<organism evidence="3 4">
    <name type="scientific">Dongia rigui</name>
    <dbReference type="NCBI Taxonomy" id="940149"/>
    <lineage>
        <taxon>Bacteria</taxon>
        <taxon>Pseudomonadati</taxon>
        <taxon>Pseudomonadota</taxon>
        <taxon>Alphaproteobacteria</taxon>
        <taxon>Rhodospirillales</taxon>
        <taxon>Dongiaceae</taxon>
        <taxon>Dongia</taxon>
    </lineage>
</organism>
<dbReference type="Pfam" id="PF02033">
    <property type="entry name" value="RBFA"/>
    <property type="match status" value="1"/>
</dbReference>
<comment type="subunit">
    <text evidence="2">Monomer. Binds 30S ribosomal subunits, but not 50S ribosomal subunits or 70S ribosomes.</text>
</comment>
<comment type="caution">
    <text evidence="3">The sequence shown here is derived from an EMBL/GenBank/DDBJ whole genome shotgun (WGS) entry which is preliminary data.</text>
</comment>
<dbReference type="HAMAP" id="MF_00003">
    <property type="entry name" value="RbfA"/>
    <property type="match status" value="1"/>
</dbReference>
<sequence length="143" mass="15805">MPRKKTITPKAGQRQLRIGEELRHALAEIIADNNLSDPDLAGRMVTVTSVRISPDLRNATIFILPFGGGDAETVVRALNRAAGYFRGEIARAVDMRVSPQLRFKIDDSFDEASRIESLLHDPVVRADIAKKPEPEAPESESDE</sequence>
<keyword evidence="4" id="KW-1185">Reference proteome</keyword>
<accession>A0ABU5DVV6</accession>
<dbReference type="PROSITE" id="PS01319">
    <property type="entry name" value="RBFA"/>
    <property type="match status" value="1"/>
</dbReference>
<keyword evidence="1 2" id="KW-0690">Ribosome biogenesis</keyword>
<dbReference type="InterPro" id="IPR023799">
    <property type="entry name" value="RbfA_dom_sf"/>
</dbReference>
<dbReference type="PANTHER" id="PTHR33515:SF1">
    <property type="entry name" value="RIBOSOME-BINDING FACTOR A, CHLOROPLASTIC-RELATED"/>
    <property type="match status" value="1"/>
</dbReference>